<sequence>MEQYCFISFLLLPPYLLGCSDTAPGRYLPILSVSNPTKWIISSSGNALRQDPLFQPHSDRKNRKLDTHP</sequence>
<accession>A0A101LYI2</accession>
<name>A0A101LYI2_PICGL</name>
<feature type="region of interest" description="Disordered" evidence="1">
    <location>
        <begin position="48"/>
        <end position="69"/>
    </location>
</feature>
<geneLocation type="mitochondrion" evidence="3"/>
<comment type="caution">
    <text evidence="3">The sequence shown here is derived from an EMBL/GenBank/DDBJ whole genome shotgun (WGS) entry which is preliminary data.</text>
</comment>
<keyword evidence="2" id="KW-0732">Signal</keyword>
<feature type="signal peptide" evidence="2">
    <location>
        <begin position="1"/>
        <end position="18"/>
    </location>
</feature>
<gene>
    <name evidence="3" type="ORF">ABT39_MTgene5906</name>
</gene>
<dbReference type="EMBL" id="LKAM01000007">
    <property type="protein sequence ID" value="KUM47719.1"/>
    <property type="molecule type" value="Genomic_DNA"/>
</dbReference>
<keyword evidence="3" id="KW-0496">Mitochondrion</keyword>
<organism evidence="3">
    <name type="scientific">Picea glauca</name>
    <name type="common">White spruce</name>
    <name type="synonym">Pinus glauca</name>
    <dbReference type="NCBI Taxonomy" id="3330"/>
    <lineage>
        <taxon>Eukaryota</taxon>
        <taxon>Viridiplantae</taxon>
        <taxon>Streptophyta</taxon>
        <taxon>Embryophyta</taxon>
        <taxon>Tracheophyta</taxon>
        <taxon>Spermatophyta</taxon>
        <taxon>Pinopsida</taxon>
        <taxon>Pinidae</taxon>
        <taxon>Conifers I</taxon>
        <taxon>Pinales</taxon>
        <taxon>Pinaceae</taxon>
        <taxon>Picea</taxon>
    </lineage>
</organism>
<feature type="chain" id="PRO_5007100164" evidence="2">
    <location>
        <begin position="19"/>
        <end position="69"/>
    </location>
</feature>
<protein>
    <submittedName>
        <fullName evidence="3">Uncharacterized protein</fullName>
    </submittedName>
</protein>
<proteinExistence type="predicted"/>
<reference evidence="3" key="1">
    <citation type="journal article" date="2015" name="Genome Biol. Evol.">
        <title>Organellar Genomes of White Spruce (Picea glauca): Assembly and Annotation.</title>
        <authorList>
            <person name="Jackman S.D."/>
            <person name="Warren R.L."/>
            <person name="Gibb E.A."/>
            <person name="Vandervalk B.P."/>
            <person name="Mohamadi H."/>
            <person name="Chu J."/>
            <person name="Raymond A."/>
            <person name="Pleasance S."/>
            <person name="Coope R."/>
            <person name="Wildung M.R."/>
            <person name="Ritland C.E."/>
            <person name="Bousquet J."/>
            <person name="Jones S.J."/>
            <person name="Bohlmann J."/>
            <person name="Birol I."/>
        </authorList>
    </citation>
    <scope>NUCLEOTIDE SEQUENCE [LARGE SCALE GENOMIC DNA]</scope>
    <source>
        <tissue evidence="3">Flushing bud</tissue>
    </source>
</reference>
<evidence type="ECO:0000256" key="2">
    <source>
        <dbReference type="SAM" id="SignalP"/>
    </source>
</evidence>
<evidence type="ECO:0000313" key="3">
    <source>
        <dbReference type="EMBL" id="KUM47719.1"/>
    </source>
</evidence>
<evidence type="ECO:0000256" key="1">
    <source>
        <dbReference type="SAM" id="MobiDB-lite"/>
    </source>
</evidence>
<dbReference type="AlphaFoldDB" id="A0A101LYI2"/>